<keyword evidence="12" id="KW-1185">Reference proteome</keyword>
<accession>A0A9D4U4S5</accession>
<dbReference type="InterPro" id="IPR000330">
    <property type="entry name" value="SNF2_N"/>
</dbReference>
<keyword evidence="4" id="KW-0378">Hydrolase</keyword>
<comment type="caution">
    <text evidence="11">The sequence shown here is derived from an EMBL/GenBank/DDBJ whole genome shotgun (WGS) entry which is preliminary data.</text>
</comment>
<feature type="compositionally biased region" description="Basic and acidic residues" evidence="8">
    <location>
        <begin position="190"/>
        <end position="220"/>
    </location>
</feature>
<dbReference type="InterPro" id="IPR014001">
    <property type="entry name" value="Helicase_ATP-bd"/>
</dbReference>
<evidence type="ECO:0000259" key="10">
    <source>
        <dbReference type="PROSITE" id="PS51194"/>
    </source>
</evidence>
<evidence type="ECO:0000256" key="3">
    <source>
        <dbReference type="ARBA" id="ARBA00022741"/>
    </source>
</evidence>
<dbReference type="PANTHER" id="PTHR45821">
    <property type="entry name" value="SNF2 DOMAIN-CONTAINING PROTEIN CLASSY 2-RELATED"/>
    <property type="match status" value="1"/>
</dbReference>
<feature type="compositionally biased region" description="Basic and acidic residues" evidence="8">
    <location>
        <begin position="227"/>
        <end position="249"/>
    </location>
</feature>
<protein>
    <submittedName>
        <fullName evidence="11">Uncharacterized protein</fullName>
    </submittedName>
</protein>
<dbReference type="Gene3D" id="3.40.50.10810">
    <property type="entry name" value="Tandem AAA-ATPase domain"/>
    <property type="match status" value="1"/>
</dbReference>
<evidence type="ECO:0000256" key="7">
    <source>
        <dbReference type="ARBA" id="ARBA00023242"/>
    </source>
</evidence>
<dbReference type="CDD" id="cd18793">
    <property type="entry name" value="SF2_C_SNF"/>
    <property type="match status" value="1"/>
</dbReference>
<name>A0A9D4U4S5_ADICA</name>
<dbReference type="SMART" id="SM00487">
    <property type="entry name" value="DEXDc"/>
    <property type="match status" value="1"/>
</dbReference>
<dbReference type="InterPro" id="IPR044567">
    <property type="entry name" value="CLSY/DRD1"/>
</dbReference>
<dbReference type="Pfam" id="PF00271">
    <property type="entry name" value="Helicase_C"/>
    <property type="match status" value="1"/>
</dbReference>
<keyword evidence="7" id="KW-0539">Nucleus</keyword>
<feature type="domain" description="Helicase C-terminal" evidence="10">
    <location>
        <begin position="765"/>
        <end position="934"/>
    </location>
</feature>
<keyword evidence="2" id="KW-0150">Chloroplast</keyword>
<feature type="region of interest" description="Disordered" evidence="8">
    <location>
        <begin position="1"/>
        <end position="37"/>
    </location>
</feature>
<dbReference type="InterPro" id="IPR038718">
    <property type="entry name" value="SNF2-like_sf"/>
</dbReference>
<dbReference type="AlphaFoldDB" id="A0A9D4U4S5"/>
<sequence>MAANVSIRTPNRKSLGSPLHTTVTTPSTGMRPDKKPKATLTTSCRLAHEFMVHTQMCQSAIRDLKRVMKRSRNRQEISSFPDAVTRKLPTPTNTKSDTEPPLSDTHKESSELRNQSFKLQNGRHYHVEVDTTEARSILERLCHIGEQVDEFLRLSEGFIKHPKRKRSQSSAMDENRDHFLHQINEHLIGHAERPDCKQTSKTHEDKVGKHDDTLDKHPVELEPCASESRDNCKESSQQDKLSEDRREPGELIIDDMLERDDEKEASESEGDGFKELWREAEFYWECSLQEEREKQSESSAKEVCGHSFYLKADVGLVCEACGLIGKDIETIFNFTWGNGSRPQESKKRENNNAGTFEVPIRADSQPKMGNVLGQPTDDEQLQQSLILHSHYRAEMHEHQIEGFKFLEENVVHGGHGGCILAHAPGTGKTFLTIAFLHSFLQANPDRRVMILAPKGMLLPWHDITMMDSNPATQLKLNQLQRVKEWQMTNSILLVSYQHFSFLVNHQTGDALTMEVKRLILEIPGLLILDEGHISRNSDTVILKCLSDIRTKKRIMLSGTLFQNNFEEMYNLFKLVRPNFMLEKTERLKGFLKTLFDSQGDRMHAKLFDVKLSGKKLPEEVAEQRIFVNCLCEKTEIGTAEERKEALELIHELMAPFVHWHKGKVLEGLPGLTDLTIFLNLTTAQEAAFASLKKQTLNTMEREKCSALANVHPLLLSMRHPRRAVQRKEDFEANGEKLDQNADTIDGSSFKMMAECDPKDGCKVMFVLDVVALCHKREEKVLIFSQNLPSLTLLQKLFWKLWGWFDNQQVFRLDGEISSEIRERIINRFNKRQASRVLLASIKACGEGVSLVGASRVIFLDVNWNPAVTQQAISRAFRLGQTKRVYAYRLVGTGTLDEEIERAATRKEWLAAMISHASSSADFEAGFEVDNRELGFEVDPRTKDRLFESKELTRQVAKCYCKTQETISL</sequence>
<dbReference type="GO" id="GO:0016787">
    <property type="term" value="F:hydrolase activity"/>
    <property type="evidence" value="ECO:0007669"/>
    <property type="project" value="UniProtKB-KW"/>
</dbReference>
<evidence type="ECO:0000313" key="12">
    <source>
        <dbReference type="Proteomes" id="UP000886520"/>
    </source>
</evidence>
<dbReference type="GO" id="GO:0005524">
    <property type="term" value="F:ATP binding"/>
    <property type="evidence" value="ECO:0007669"/>
    <property type="project" value="UniProtKB-KW"/>
</dbReference>
<keyword evidence="6" id="KW-0067">ATP-binding</keyword>
<dbReference type="InterPro" id="IPR001650">
    <property type="entry name" value="Helicase_C-like"/>
</dbReference>
<evidence type="ECO:0000313" key="11">
    <source>
        <dbReference type="EMBL" id="KAI5060434.1"/>
    </source>
</evidence>
<gene>
    <name evidence="11" type="ORF">GOP47_0024854</name>
</gene>
<dbReference type="Pfam" id="PF00176">
    <property type="entry name" value="SNF2-rel_dom"/>
    <property type="match status" value="1"/>
</dbReference>
<dbReference type="Gene3D" id="3.40.50.300">
    <property type="entry name" value="P-loop containing nucleotide triphosphate hydrolases"/>
    <property type="match status" value="1"/>
</dbReference>
<evidence type="ECO:0000259" key="9">
    <source>
        <dbReference type="PROSITE" id="PS51192"/>
    </source>
</evidence>
<dbReference type="Proteomes" id="UP000886520">
    <property type="component" value="Chromosome 24"/>
</dbReference>
<feature type="region of interest" description="Disordered" evidence="8">
    <location>
        <begin position="69"/>
        <end position="119"/>
    </location>
</feature>
<dbReference type="PROSITE" id="PS51194">
    <property type="entry name" value="HELICASE_CTER"/>
    <property type="match status" value="1"/>
</dbReference>
<organism evidence="11 12">
    <name type="scientific">Adiantum capillus-veneris</name>
    <name type="common">Maidenhair fern</name>
    <dbReference type="NCBI Taxonomy" id="13818"/>
    <lineage>
        <taxon>Eukaryota</taxon>
        <taxon>Viridiplantae</taxon>
        <taxon>Streptophyta</taxon>
        <taxon>Embryophyta</taxon>
        <taxon>Tracheophyta</taxon>
        <taxon>Polypodiopsida</taxon>
        <taxon>Polypodiidae</taxon>
        <taxon>Polypodiales</taxon>
        <taxon>Pteridineae</taxon>
        <taxon>Pteridaceae</taxon>
        <taxon>Vittarioideae</taxon>
        <taxon>Adiantum</taxon>
    </lineage>
</organism>
<dbReference type="GO" id="GO:0080188">
    <property type="term" value="P:gene silencing by siRNA-directed DNA methylation"/>
    <property type="evidence" value="ECO:0007669"/>
    <property type="project" value="InterPro"/>
</dbReference>
<dbReference type="OrthoDB" id="9900844at2759"/>
<dbReference type="PROSITE" id="PS51192">
    <property type="entry name" value="HELICASE_ATP_BIND_1"/>
    <property type="match status" value="1"/>
</dbReference>
<feature type="compositionally biased region" description="Polar residues" evidence="8">
    <location>
        <begin position="1"/>
        <end position="28"/>
    </location>
</feature>
<evidence type="ECO:0000256" key="6">
    <source>
        <dbReference type="ARBA" id="ARBA00022840"/>
    </source>
</evidence>
<dbReference type="GO" id="GO:0004386">
    <property type="term" value="F:helicase activity"/>
    <property type="evidence" value="ECO:0007669"/>
    <property type="project" value="UniProtKB-KW"/>
</dbReference>
<evidence type="ECO:0000256" key="5">
    <source>
        <dbReference type="ARBA" id="ARBA00022806"/>
    </source>
</evidence>
<dbReference type="SMART" id="SM00490">
    <property type="entry name" value="HELICc"/>
    <property type="match status" value="1"/>
</dbReference>
<evidence type="ECO:0000256" key="1">
    <source>
        <dbReference type="ARBA" id="ARBA00004123"/>
    </source>
</evidence>
<dbReference type="EMBL" id="JABFUD020000024">
    <property type="protein sequence ID" value="KAI5060434.1"/>
    <property type="molecule type" value="Genomic_DNA"/>
</dbReference>
<reference evidence="11" key="1">
    <citation type="submission" date="2021-01" db="EMBL/GenBank/DDBJ databases">
        <title>Adiantum capillus-veneris genome.</title>
        <authorList>
            <person name="Fang Y."/>
            <person name="Liao Q."/>
        </authorList>
    </citation>
    <scope>NUCLEOTIDE SEQUENCE</scope>
    <source>
        <strain evidence="11">H3</strain>
        <tissue evidence="11">Leaf</tissue>
    </source>
</reference>
<dbReference type="PANTHER" id="PTHR45821:SF1">
    <property type="entry name" value="ATP-DEPENDENT HELICASE FAMILY PROTEIN-RELATED"/>
    <property type="match status" value="1"/>
</dbReference>
<feature type="region of interest" description="Disordered" evidence="8">
    <location>
        <begin position="190"/>
        <end position="271"/>
    </location>
</feature>
<keyword evidence="3" id="KW-0547">Nucleotide-binding</keyword>
<dbReference type="SUPFAM" id="SSF52540">
    <property type="entry name" value="P-loop containing nucleoside triphosphate hydrolases"/>
    <property type="match status" value="2"/>
</dbReference>
<keyword evidence="2" id="KW-0934">Plastid</keyword>
<dbReference type="GO" id="GO:0005634">
    <property type="term" value="C:nucleus"/>
    <property type="evidence" value="ECO:0007669"/>
    <property type="project" value="UniProtKB-SubCell"/>
</dbReference>
<keyword evidence="5" id="KW-0347">Helicase</keyword>
<evidence type="ECO:0000256" key="8">
    <source>
        <dbReference type="SAM" id="MobiDB-lite"/>
    </source>
</evidence>
<feature type="compositionally biased region" description="Basic and acidic residues" evidence="8">
    <location>
        <begin position="260"/>
        <end position="271"/>
    </location>
</feature>
<dbReference type="InterPro" id="IPR027417">
    <property type="entry name" value="P-loop_NTPase"/>
</dbReference>
<comment type="subcellular location">
    <subcellularLocation>
        <location evidence="1">Nucleus</location>
    </subcellularLocation>
</comment>
<dbReference type="InterPro" id="IPR049730">
    <property type="entry name" value="SNF2/RAD54-like_C"/>
</dbReference>
<evidence type="ECO:0000256" key="2">
    <source>
        <dbReference type="ARBA" id="ARBA00022528"/>
    </source>
</evidence>
<proteinExistence type="predicted"/>
<feature type="domain" description="Helicase ATP-binding" evidence="9">
    <location>
        <begin position="409"/>
        <end position="578"/>
    </location>
</feature>
<evidence type="ECO:0000256" key="4">
    <source>
        <dbReference type="ARBA" id="ARBA00022801"/>
    </source>
</evidence>